<keyword evidence="6" id="KW-0227">DNA damage</keyword>
<evidence type="ECO:0000256" key="7">
    <source>
        <dbReference type="SAM" id="MobiDB-lite"/>
    </source>
</evidence>
<dbReference type="InterPro" id="IPR007581">
    <property type="entry name" value="Endonuclease-V"/>
</dbReference>
<dbReference type="HAMAP" id="MF_00801">
    <property type="entry name" value="Endonuclease_5"/>
    <property type="match status" value="1"/>
</dbReference>
<dbReference type="CDD" id="cd06559">
    <property type="entry name" value="Endonuclease_V"/>
    <property type="match status" value="1"/>
</dbReference>
<feature type="compositionally biased region" description="Basic and acidic residues" evidence="7">
    <location>
        <begin position="213"/>
        <end position="226"/>
    </location>
</feature>
<keyword evidence="6" id="KW-0460">Magnesium</keyword>
<evidence type="ECO:0000313" key="8">
    <source>
        <dbReference type="EMBL" id="MFA9460751.1"/>
    </source>
</evidence>
<dbReference type="NCBIfam" id="NF008629">
    <property type="entry name" value="PRK11617.1"/>
    <property type="match status" value="1"/>
</dbReference>
<dbReference type="RefSeq" id="WP_373655538.1">
    <property type="nucleotide sequence ID" value="NZ_JBGUAW010000005.1"/>
</dbReference>
<evidence type="ECO:0000313" key="9">
    <source>
        <dbReference type="Proteomes" id="UP001575181"/>
    </source>
</evidence>
<dbReference type="Proteomes" id="UP001575181">
    <property type="component" value="Unassembled WGS sequence"/>
</dbReference>
<proteinExistence type="inferred from homology"/>
<dbReference type="PANTHER" id="PTHR28511">
    <property type="entry name" value="ENDONUCLEASE V"/>
    <property type="match status" value="1"/>
</dbReference>
<dbReference type="PANTHER" id="PTHR28511:SF1">
    <property type="entry name" value="ENDONUCLEASE V"/>
    <property type="match status" value="1"/>
</dbReference>
<evidence type="ECO:0000256" key="1">
    <source>
        <dbReference type="ARBA" id="ARBA00004496"/>
    </source>
</evidence>
<comment type="similarity">
    <text evidence="6">Belongs to the endonuclease V family.</text>
</comment>
<keyword evidence="9" id="KW-1185">Reference proteome</keyword>
<dbReference type="Pfam" id="PF04493">
    <property type="entry name" value="Endonuclease_5"/>
    <property type="match status" value="1"/>
</dbReference>
<feature type="region of interest" description="Disordered" evidence="7">
    <location>
        <begin position="213"/>
        <end position="232"/>
    </location>
</feature>
<dbReference type="Gene3D" id="3.30.2170.10">
    <property type="entry name" value="archaeoglobus fulgidus dsm 4304 superfamily"/>
    <property type="match status" value="1"/>
</dbReference>
<organism evidence="8 9">
    <name type="scientific">Thiohalorhabdus methylotrophus</name>
    <dbReference type="NCBI Taxonomy" id="3242694"/>
    <lineage>
        <taxon>Bacteria</taxon>
        <taxon>Pseudomonadati</taxon>
        <taxon>Pseudomonadota</taxon>
        <taxon>Gammaproteobacteria</taxon>
        <taxon>Thiohalorhabdales</taxon>
        <taxon>Thiohalorhabdaceae</taxon>
        <taxon>Thiohalorhabdus</taxon>
    </lineage>
</organism>
<dbReference type="GO" id="GO:0043737">
    <property type="term" value="F:deoxyribonuclease V activity"/>
    <property type="evidence" value="ECO:0007669"/>
    <property type="project" value="UniProtKB-EC"/>
</dbReference>
<comment type="subcellular location">
    <subcellularLocation>
        <location evidence="1 6">Cytoplasm</location>
    </subcellularLocation>
</comment>
<comment type="cofactor">
    <cofactor evidence="6">
        <name>Mg(2+)</name>
        <dbReference type="ChEBI" id="CHEBI:18420"/>
    </cofactor>
</comment>
<keyword evidence="6" id="KW-0234">DNA repair</keyword>
<dbReference type="EC" id="3.1.21.7" evidence="6"/>
<keyword evidence="5 6" id="KW-0378">Hydrolase</keyword>
<keyword evidence="4 6" id="KW-0255">Endonuclease</keyword>
<gene>
    <name evidence="6 8" type="primary">nfi</name>
    <name evidence="8" type="ORF">ACERLL_07930</name>
</gene>
<feature type="binding site" evidence="6">
    <location>
        <position position="105"/>
    </location>
    <ligand>
        <name>Mg(2+)</name>
        <dbReference type="ChEBI" id="CHEBI:18420"/>
    </ligand>
</feature>
<keyword evidence="6" id="KW-0479">Metal-binding</keyword>
<evidence type="ECO:0000256" key="4">
    <source>
        <dbReference type="ARBA" id="ARBA00022759"/>
    </source>
</evidence>
<evidence type="ECO:0000256" key="5">
    <source>
        <dbReference type="ARBA" id="ARBA00022801"/>
    </source>
</evidence>
<feature type="binding site" evidence="6">
    <location>
        <position position="39"/>
    </location>
    <ligand>
        <name>Mg(2+)</name>
        <dbReference type="ChEBI" id="CHEBI:18420"/>
    </ligand>
</feature>
<feature type="site" description="Interaction with target DNA" evidence="6">
    <location>
        <position position="75"/>
    </location>
</feature>
<evidence type="ECO:0000256" key="2">
    <source>
        <dbReference type="ARBA" id="ARBA00022490"/>
    </source>
</evidence>
<protein>
    <recommendedName>
        <fullName evidence="6">Endonuclease V</fullName>
        <ecNumber evidence="6">3.1.21.7</ecNumber>
    </recommendedName>
    <alternativeName>
        <fullName evidence="6">Deoxyinosine 3'endonuclease</fullName>
    </alternativeName>
    <alternativeName>
        <fullName evidence="6">Deoxyribonuclease V</fullName>
        <shortName evidence="6">DNase V</shortName>
    </alternativeName>
</protein>
<name>A0ABV4TW20_9GAMM</name>
<reference evidence="8 9" key="1">
    <citation type="submission" date="2024-08" db="EMBL/GenBank/DDBJ databases">
        <title>Whole-genome sequencing of halo(alkali)philic microorganisms from hypersaline lakes.</title>
        <authorList>
            <person name="Sorokin D.Y."/>
            <person name="Merkel A.Y."/>
            <person name="Messina E."/>
            <person name="Yakimov M."/>
        </authorList>
    </citation>
    <scope>NUCLEOTIDE SEQUENCE [LARGE SCALE GENOMIC DNA]</scope>
    <source>
        <strain evidence="8 9">Cl-TMA</strain>
    </source>
</reference>
<comment type="function">
    <text evidence="6">DNA repair enzyme involved in the repair of deaminated bases. Selectively cleaves double-stranded DNA at the second phosphodiester bond 3' to a deoxyinosine leaving behind the intact lesion on the nicked DNA.</text>
</comment>
<dbReference type="EMBL" id="JBGUAW010000005">
    <property type="protein sequence ID" value="MFA9460751.1"/>
    <property type="molecule type" value="Genomic_DNA"/>
</dbReference>
<evidence type="ECO:0000256" key="6">
    <source>
        <dbReference type="HAMAP-Rule" id="MF_00801"/>
    </source>
</evidence>
<comment type="caution">
    <text evidence="8">The sequence shown here is derived from an EMBL/GenBank/DDBJ whole genome shotgun (WGS) entry which is preliminary data.</text>
</comment>
<accession>A0ABV4TW20</accession>
<sequence length="232" mass="25403">MDGALPDDPETARAVQGRLRGQVRLEPLDRPVSRVGGVDSAFLTDRVVAVVVVLRYPELEVVEEAIAALPIPFPYVPGLLSFREGPAILEAFQRLHTLPDLLLFDGQGIAHPRRLGIASHMGLLLDRPAVGVAKSRLVGTYDAVGLGVEKGDRVPLMDGGETLGTVLRSRRNVRPLFVSPGHRCNVTDAVSWTLACCTRYRLPEPTRIADKRADVHKRQLRERTDSAPEQEG</sequence>
<keyword evidence="2 6" id="KW-0963">Cytoplasm</keyword>
<comment type="catalytic activity">
    <reaction evidence="6">
        <text>Endonucleolytic cleavage at apurinic or apyrimidinic sites to products with a 5'-phosphate.</text>
        <dbReference type="EC" id="3.1.21.7"/>
    </reaction>
</comment>
<keyword evidence="3 6" id="KW-0540">Nuclease</keyword>
<evidence type="ECO:0000256" key="3">
    <source>
        <dbReference type="ARBA" id="ARBA00022722"/>
    </source>
</evidence>